<evidence type="ECO:0000313" key="2">
    <source>
        <dbReference type="Proteomes" id="UP000070687"/>
    </source>
</evidence>
<reference evidence="1 2" key="1">
    <citation type="submission" date="2016-01" db="EMBL/GenBank/DDBJ databases">
        <authorList>
            <person name="Oliw E.H."/>
        </authorList>
    </citation>
    <scope>NUCLEOTIDE SEQUENCE [LARGE SCALE GENOMIC DNA]</scope>
    <source>
        <strain evidence="1 2">PSS_7772B</strain>
    </source>
</reference>
<dbReference type="PATRIC" id="fig|2702.100.peg.47"/>
<proteinExistence type="predicted"/>
<comment type="caution">
    <text evidence="1">The sequence shown here is derived from an EMBL/GenBank/DDBJ whole genome shotgun (WGS) entry which is preliminary data.</text>
</comment>
<organism evidence="1 2">
    <name type="scientific">Gardnerella vaginalis</name>
    <dbReference type="NCBI Taxonomy" id="2702"/>
    <lineage>
        <taxon>Bacteria</taxon>
        <taxon>Bacillati</taxon>
        <taxon>Actinomycetota</taxon>
        <taxon>Actinomycetes</taxon>
        <taxon>Bifidobacteriales</taxon>
        <taxon>Bifidobacteriaceae</taxon>
        <taxon>Gardnerella</taxon>
    </lineage>
</organism>
<protein>
    <submittedName>
        <fullName evidence="1">Uncharacterized protein</fullName>
    </submittedName>
</protein>
<accession>A0A133P3E5</accession>
<gene>
    <name evidence="1" type="ORF">HMPREF3208_00053</name>
</gene>
<dbReference type="RefSeq" id="WP_064346654.1">
    <property type="nucleotide sequence ID" value="NZ_KQ956829.1"/>
</dbReference>
<dbReference type="AlphaFoldDB" id="A0A133P3E5"/>
<dbReference type="Proteomes" id="UP000070687">
    <property type="component" value="Unassembled WGS sequence"/>
</dbReference>
<name>A0A133P3E5_GARVA</name>
<sequence>MRRVRIIFENHSNKHGLTSEDIAYAVENPIKTEEMEYKGVLYIRLTGKHDDVLMPSIGIVMKIENNTLRIYHAGSGEQSFWDLPFDDWVKKYKIK</sequence>
<dbReference type="EMBL" id="LRQB01000004">
    <property type="protein sequence ID" value="KXA22966.1"/>
    <property type="molecule type" value="Genomic_DNA"/>
</dbReference>
<evidence type="ECO:0000313" key="1">
    <source>
        <dbReference type="EMBL" id="KXA22966.1"/>
    </source>
</evidence>